<reference evidence="1" key="1">
    <citation type="submission" date="2023-06" db="EMBL/GenBank/DDBJ databases">
        <authorList>
            <person name="Kurt Z."/>
        </authorList>
    </citation>
    <scope>NUCLEOTIDE SEQUENCE</scope>
</reference>
<sequence>MTLEELRQLLNKYDFDERSQNEIIKRINKLVIIEEMQRISPQFDNETLQHVSERTKQQIINQELQNLMPDFDEIQKLEYKEKQQIAMQILELKEQVSQFDDLQVLDILQQKQKNKNGVIKFDGPQNQALVQYHLPSILKYYKGMIIRVYFKDQNGDLQIQIYTIKDRLIQNINRAIFKGIQNELEHQGSDMMLEYQMLHAYKIEILSQVDVKNQNILQQKDIQIDELDKNMKMKREEYLKLDKGQHKQLVLEGKIEPKKKTNKKNKGAYFNFINKIPQIDKILDWKQFRMAFRIIKNIIVFYICFIDVRFVQ</sequence>
<name>A0AA86UUY6_9EUKA</name>
<reference evidence="2 3" key="2">
    <citation type="submission" date="2024-07" db="EMBL/GenBank/DDBJ databases">
        <authorList>
            <person name="Akdeniz Z."/>
        </authorList>
    </citation>
    <scope>NUCLEOTIDE SEQUENCE [LARGE SCALE GENOMIC DNA]</scope>
</reference>
<dbReference type="EMBL" id="CAXDID020000124">
    <property type="protein sequence ID" value="CAL6033046.1"/>
    <property type="molecule type" value="Genomic_DNA"/>
</dbReference>
<evidence type="ECO:0000313" key="3">
    <source>
        <dbReference type="Proteomes" id="UP001642409"/>
    </source>
</evidence>
<dbReference type="EMBL" id="CATOUU010000812">
    <property type="protein sequence ID" value="CAI9950473.1"/>
    <property type="molecule type" value="Genomic_DNA"/>
</dbReference>
<dbReference type="Proteomes" id="UP001642409">
    <property type="component" value="Unassembled WGS sequence"/>
</dbReference>
<accession>A0AA86UUY6</accession>
<gene>
    <name evidence="2" type="ORF">HINF_LOCUS34781</name>
    <name evidence="1" type="ORF">HINF_LOCUS38118</name>
</gene>
<evidence type="ECO:0000313" key="1">
    <source>
        <dbReference type="EMBL" id="CAI9950473.1"/>
    </source>
</evidence>
<protein>
    <submittedName>
        <fullName evidence="2">Hypothetical_protein</fullName>
    </submittedName>
</protein>
<organism evidence="1">
    <name type="scientific">Hexamita inflata</name>
    <dbReference type="NCBI Taxonomy" id="28002"/>
    <lineage>
        <taxon>Eukaryota</taxon>
        <taxon>Metamonada</taxon>
        <taxon>Diplomonadida</taxon>
        <taxon>Hexamitidae</taxon>
        <taxon>Hexamitinae</taxon>
        <taxon>Hexamita</taxon>
    </lineage>
</organism>
<dbReference type="AlphaFoldDB" id="A0AA86UUY6"/>
<comment type="caution">
    <text evidence="1">The sequence shown here is derived from an EMBL/GenBank/DDBJ whole genome shotgun (WGS) entry which is preliminary data.</text>
</comment>
<evidence type="ECO:0000313" key="2">
    <source>
        <dbReference type="EMBL" id="CAL6033046.1"/>
    </source>
</evidence>
<proteinExistence type="predicted"/>
<keyword evidence="3" id="KW-1185">Reference proteome</keyword>